<dbReference type="Pfam" id="PF04570">
    <property type="entry name" value="zf-FLZ"/>
    <property type="match status" value="1"/>
</dbReference>
<keyword evidence="7" id="KW-1185">Reference proteome</keyword>
<organism evidence="6 7">
    <name type="scientific">Hibiscus sabdariffa</name>
    <name type="common">roselle</name>
    <dbReference type="NCBI Taxonomy" id="183260"/>
    <lineage>
        <taxon>Eukaryota</taxon>
        <taxon>Viridiplantae</taxon>
        <taxon>Streptophyta</taxon>
        <taxon>Embryophyta</taxon>
        <taxon>Tracheophyta</taxon>
        <taxon>Spermatophyta</taxon>
        <taxon>Magnoliopsida</taxon>
        <taxon>eudicotyledons</taxon>
        <taxon>Gunneridae</taxon>
        <taxon>Pentapetalae</taxon>
        <taxon>rosids</taxon>
        <taxon>malvids</taxon>
        <taxon>Malvales</taxon>
        <taxon>Malvaceae</taxon>
        <taxon>Malvoideae</taxon>
        <taxon>Hibiscus</taxon>
    </lineage>
</organism>
<proteinExistence type="inferred from homology"/>
<protein>
    <recommendedName>
        <fullName evidence="5">FLZ-type domain-containing protein</fullName>
    </recommendedName>
</protein>
<gene>
    <name evidence="6" type="ORF">V6N11_061150</name>
</gene>
<keyword evidence="2" id="KW-0479">Metal-binding</keyword>
<keyword evidence="3" id="KW-0863">Zinc-finger</keyword>
<comment type="similarity">
    <text evidence="1">Belongs to the FLZ family.</text>
</comment>
<dbReference type="PANTHER" id="PTHR46443">
    <property type="entry name" value="FCS-LIKE ZINC FINGER 8"/>
    <property type="match status" value="1"/>
</dbReference>
<evidence type="ECO:0000259" key="5">
    <source>
        <dbReference type="PROSITE" id="PS51795"/>
    </source>
</evidence>
<evidence type="ECO:0000256" key="2">
    <source>
        <dbReference type="ARBA" id="ARBA00022723"/>
    </source>
</evidence>
<evidence type="ECO:0000256" key="1">
    <source>
        <dbReference type="ARBA" id="ARBA00009374"/>
    </source>
</evidence>
<evidence type="ECO:0000313" key="7">
    <source>
        <dbReference type="Proteomes" id="UP001396334"/>
    </source>
</evidence>
<accession>A0ABR2A0Z4</accession>
<keyword evidence="3" id="KW-0862">Zinc</keyword>
<evidence type="ECO:0000313" key="6">
    <source>
        <dbReference type="EMBL" id="KAK8486500.1"/>
    </source>
</evidence>
<dbReference type="EMBL" id="JBBPBN010000439">
    <property type="protein sequence ID" value="KAK8486500.1"/>
    <property type="molecule type" value="Genomic_DNA"/>
</dbReference>
<evidence type="ECO:0000256" key="4">
    <source>
        <dbReference type="PROSITE-ProRule" id="PRU01131"/>
    </source>
</evidence>
<dbReference type="PROSITE" id="PS51795">
    <property type="entry name" value="ZF_FLZ"/>
    <property type="match status" value="1"/>
</dbReference>
<name>A0ABR2A0Z4_9ROSI</name>
<feature type="domain" description="FLZ-type" evidence="5">
    <location>
        <begin position="180"/>
        <end position="224"/>
    </location>
</feature>
<sequence length="224" mass="25085">MLVKAVLMNKSRAVTSKQALMADHSSESSPVHNYTRPTPFLFGSPRFKAFATKCLPESPTSILDNKPLFPFSNHSCFHPNQPKSPKTFISPETSESKAIGLAIVDTLNDKPIENNGSLETSNNKVLFGTKLKVSMELSEDYTCVKSDGPNPKTTHIYDNCVVKSSCSTLDEPKCAPKSDYFLSFCHTCKRNLEQKIDIYIYRGEKAFCSQECRYQEIVLHGEEN</sequence>
<dbReference type="InterPro" id="IPR007650">
    <property type="entry name" value="Zf-FLZ_dom"/>
</dbReference>
<comment type="caution">
    <text evidence="6">The sequence shown here is derived from an EMBL/GenBank/DDBJ whole genome shotgun (WGS) entry which is preliminary data.</text>
</comment>
<dbReference type="PANTHER" id="PTHR46443:SF3">
    <property type="entry name" value="PROTEIN MARD1"/>
    <property type="match status" value="1"/>
</dbReference>
<evidence type="ECO:0000256" key="3">
    <source>
        <dbReference type="ARBA" id="ARBA00022771"/>
    </source>
</evidence>
<reference evidence="6 7" key="1">
    <citation type="journal article" date="2024" name="G3 (Bethesda)">
        <title>Genome assembly of Hibiscus sabdariffa L. provides insights into metabolisms of medicinal natural products.</title>
        <authorList>
            <person name="Kim T."/>
        </authorList>
    </citation>
    <scope>NUCLEOTIDE SEQUENCE [LARGE SCALE GENOMIC DNA]</scope>
    <source>
        <strain evidence="6">TK-2024</strain>
        <tissue evidence="6">Old leaves</tissue>
    </source>
</reference>
<dbReference type="Proteomes" id="UP001396334">
    <property type="component" value="Unassembled WGS sequence"/>
</dbReference>
<dbReference type="InterPro" id="IPR044593">
    <property type="entry name" value="FLZ8/MARD1"/>
</dbReference>
<feature type="zinc finger region" description="FLZ-type" evidence="4">
    <location>
        <begin position="180"/>
        <end position="224"/>
    </location>
</feature>